<reference evidence="1 2" key="1">
    <citation type="submission" date="2016-05" db="EMBL/GenBank/DDBJ databases">
        <authorList>
            <person name="Lavstsen T."/>
            <person name="Jespersen J.S."/>
        </authorList>
    </citation>
    <scope>NUCLEOTIDE SEQUENCE [LARGE SCALE GENOMIC DNA]</scope>
    <source>
        <strain evidence="1 2">SM-5815</strain>
    </source>
</reference>
<comment type="caution">
    <text evidence="1">The sequence shown here is derived from an EMBL/GenBank/DDBJ whole genome shotgun (WGS) entry which is preliminary data.</text>
</comment>
<accession>A0A2W6ISX8</accession>
<dbReference type="Proteomes" id="UP000249614">
    <property type="component" value="Unassembled WGS sequence"/>
</dbReference>
<proteinExistence type="predicted"/>
<gene>
    <name evidence="1" type="ORF">A7X83_18335</name>
</gene>
<evidence type="ECO:0000313" key="2">
    <source>
        <dbReference type="Proteomes" id="UP000249614"/>
    </source>
</evidence>
<evidence type="ECO:0000313" key="1">
    <source>
        <dbReference type="EMBL" id="PZS86965.1"/>
    </source>
</evidence>
<name>A0A2W6ISX8_STEMA</name>
<dbReference type="RefSeq" id="WP_111113890.1">
    <property type="nucleotide sequence ID" value="NZ_LXXM01000243.1"/>
</dbReference>
<organism evidence="1 2">
    <name type="scientific">Stenotrophomonas maltophilia</name>
    <name type="common">Pseudomonas maltophilia</name>
    <name type="synonym">Xanthomonas maltophilia</name>
    <dbReference type="NCBI Taxonomy" id="40324"/>
    <lineage>
        <taxon>Bacteria</taxon>
        <taxon>Pseudomonadati</taxon>
        <taxon>Pseudomonadota</taxon>
        <taxon>Gammaproteobacteria</taxon>
        <taxon>Lysobacterales</taxon>
        <taxon>Lysobacteraceae</taxon>
        <taxon>Stenotrophomonas</taxon>
        <taxon>Stenotrophomonas maltophilia group</taxon>
    </lineage>
</organism>
<protein>
    <submittedName>
        <fullName evidence="1">Uncharacterized protein</fullName>
    </submittedName>
</protein>
<dbReference type="EMBL" id="LXXM01000243">
    <property type="protein sequence ID" value="PZS86965.1"/>
    <property type="molecule type" value="Genomic_DNA"/>
</dbReference>
<sequence length="81" mass="8990">MGQIHLTRPNCETLLQDAGTEPGMRAVAALGIAFFELNDHADKLDGTHRGICLKLIYMCQEVIHTAERDAYEDEEDDDADA</sequence>
<dbReference type="AlphaFoldDB" id="A0A2W6ISX8"/>